<dbReference type="AlphaFoldDB" id="A0A0L7KSA7"/>
<dbReference type="Gene3D" id="3.40.50.11980">
    <property type="match status" value="1"/>
</dbReference>
<evidence type="ECO:0000256" key="10">
    <source>
        <dbReference type="ARBA" id="ARBA00022833"/>
    </source>
</evidence>
<dbReference type="GO" id="GO:0001682">
    <property type="term" value="P:tRNA 5'-leader removal"/>
    <property type="evidence" value="ECO:0007669"/>
    <property type="project" value="TreeGrafter"/>
</dbReference>
<proteinExistence type="inferred from homology"/>
<sequence length="450" mass="52559">SRFYSAIYDISSATRNHSVDQVEYLNSAIDNNALDWPSIKSNVLSQRGNINQKNFEGVILKLMINRRKYEAALSFANHLKSNSEEMTLGSINGLLGLYYFIGKTRKLSDEEKTFISDAYKSLYEKYKVLDFSTCEKLVRALCVIDEWEKAIWVLEDIHLTSVPSHTAFSIVVGTLFRNNKKKRAFEMISESIKHKRPLQYEAFDEWIKFILRKYKDRKAILKQLGEIHEHIARNYAVCKEKLECLKLSDEDFLKLQQNVKEKLIVGSDLFLKSSPEELQRFLSFIEKTAPYDVVIDALNVAYAVGKGFPSDRLGLLLATVDHFKEKNKKILLLGRKHMLKWGKSSIEKLKNSTCIFFTENLSEDDPYFITAAILSGPRTDIVSKDLLRGHQFNLQDEALRSMFRKWQWQHQWMLFINHKALKIQDLLRGHQFNLHDEALRSMFRKWQCQH</sequence>
<evidence type="ECO:0000256" key="5">
    <source>
        <dbReference type="ARBA" id="ARBA00012179"/>
    </source>
</evidence>
<comment type="cofactor">
    <cofactor evidence="2">
        <name>Mg(2+)</name>
        <dbReference type="ChEBI" id="CHEBI:18420"/>
    </cofactor>
</comment>
<evidence type="ECO:0000256" key="3">
    <source>
        <dbReference type="ARBA" id="ARBA00004173"/>
    </source>
</evidence>
<dbReference type="InterPro" id="IPR011990">
    <property type="entry name" value="TPR-like_helical_dom_sf"/>
</dbReference>
<evidence type="ECO:0000313" key="17">
    <source>
        <dbReference type="EMBL" id="KOB65995.1"/>
    </source>
</evidence>
<evidence type="ECO:0000256" key="13">
    <source>
        <dbReference type="ARBA" id="ARBA00023128"/>
    </source>
</evidence>
<dbReference type="Proteomes" id="UP000037510">
    <property type="component" value="Unassembled WGS sequence"/>
</dbReference>
<keyword evidence="13" id="KW-0496">Mitochondrion</keyword>
<evidence type="ECO:0000256" key="1">
    <source>
        <dbReference type="ARBA" id="ARBA00000928"/>
    </source>
</evidence>
<evidence type="ECO:0000256" key="14">
    <source>
        <dbReference type="ARBA" id="ARBA00044536"/>
    </source>
</evidence>
<evidence type="ECO:0000256" key="2">
    <source>
        <dbReference type="ARBA" id="ARBA00001946"/>
    </source>
</evidence>
<feature type="non-terminal residue" evidence="17">
    <location>
        <position position="450"/>
    </location>
</feature>
<organism evidence="17 18">
    <name type="scientific">Operophtera brumata</name>
    <name type="common">Winter moth</name>
    <name type="synonym">Phalaena brumata</name>
    <dbReference type="NCBI Taxonomy" id="104452"/>
    <lineage>
        <taxon>Eukaryota</taxon>
        <taxon>Metazoa</taxon>
        <taxon>Ecdysozoa</taxon>
        <taxon>Arthropoda</taxon>
        <taxon>Hexapoda</taxon>
        <taxon>Insecta</taxon>
        <taxon>Pterygota</taxon>
        <taxon>Neoptera</taxon>
        <taxon>Endopterygota</taxon>
        <taxon>Lepidoptera</taxon>
        <taxon>Glossata</taxon>
        <taxon>Ditrysia</taxon>
        <taxon>Geometroidea</taxon>
        <taxon>Geometridae</taxon>
        <taxon>Larentiinae</taxon>
        <taxon>Operophtera</taxon>
    </lineage>
</organism>
<keyword evidence="11" id="KW-0460">Magnesium</keyword>
<dbReference type="GO" id="GO:0097745">
    <property type="term" value="P:mitochondrial tRNA 5'-end processing"/>
    <property type="evidence" value="ECO:0007669"/>
    <property type="project" value="TreeGrafter"/>
</dbReference>
<evidence type="ECO:0000256" key="6">
    <source>
        <dbReference type="ARBA" id="ARBA00022694"/>
    </source>
</evidence>
<protein>
    <recommendedName>
        <fullName evidence="14">Mitochondrial ribonuclease P catalytic subunit</fullName>
        <ecNumber evidence="5">3.1.26.5</ecNumber>
    </recommendedName>
    <alternativeName>
        <fullName evidence="15">Mitochondrial ribonuclease P protein 3</fullName>
    </alternativeName>
</protein>
<reference evidence="17 18" key="1">
    <citation type="journal article" date="2015" name="Genome Biol. Evol.">
        <title>The genome of winter moth (Operophtera brumata) provides a genomic perspective on sexual dimorphism and phenology.</title>
        <authorList>
            <person name="Derks M.F."/>
            <person name="Smit S."/>
            <person name="Salis L."/>
            <person name="Schijlen E."/>
            <person name="Bossers A."/>
            <person name="Mateman C."/>
            <person name="Pijl A.S."/>
            <person name="de Ridder D."/>
            <person name="Groenen M.A."/>
            <person name="Visser M.E."/>
            <person name="Megens H.J."/>
        </authorList>
    </citation>
    <scope>NUCLEOTIDE SEQUENCE [LARGE SCALE GENOMIC DNA]</scope>
    <source>
        <strain evidence="17">WM2013NL</strain>
        <tissue evidence="17">Head and thorax</tissue>
    </source>
</reference>
<comment type="catalytic activity">
    <reaction evidence="1">
        <text>Endonucleolytic cleavage of RNA, removing 5'-extranucleotides from tRNA precursor.</text>
        <dbReference type="EC" id="3.1.26.5"/>
    </reaction>
</comment>
<keyword evidence="8" id="KW-0479">Metal-binding</keyword>
<evidence type="ECO:0000256" key="12">
    <source>
        <dbReference type="ARBA" id="ARBA00022946"/>
    </source>
</evidence>
<gene>
    <name evidence="17" type="ORF">OBRU01_21943</name>
</gene>
<comment type="caution">
    <text evidence="17">The sequence shown here is derived from an EMBL/GenBank/DDBJ whole genome shotgun (WGS) entry which is preliminary data.</text>
</comment>
<comment type="similarity">
    <text evidence="4">Belongs to the PPR family. P subfamily.</text>
</comment>
<evidence type="ECO:0000256" key="15">
    <source>
        <dbReference type="ARBA" id="ARBA00044559"/>
    </source>
</evidence>
<accession>A0A0L7KSA7</accession>
<evidence type="ECO:0000313" key="18">
    <source>
        <dbReference type="Proteomes" id="UP000037510"/>
    </source>
</evidence>
<feature type="non-terminal residue" evidence="17">
    <location>
        <position position="1"/>
    </location>
</feature>
<keyword evidence="9" id="KW-0378">Hydrolase</keyword>
<feature type="domain" description="PRORP" evidence="16">
    <location>
        <begin position="237"/>
        <end position="419"/>
    </location>
</feature>
<name>A0A0L7KSA7_OPEBR</name>
<evidence type="ECO:0000256" key="9">
    <source>
        <dbReference type="ARBA" id="ARBA00022801"/>
    </source>
</evidence>
<dbReference type="InterPro" id="IPR033495">
    <property type="entry name" value="MRPP3_PIN_dom"/>
</dbReference>
<dbReference type="EMBL" id="JTDY01006459">
    <property type="protein sequence ID" value="KOB65995.1"/>
    <property type="molecule type" value="Genomic_DNA"/>
</dbReference>
<dbReference type="InterPro" id="IPR031595">
    <property type="entry name" value="PRORP_C"/>
</dbReference>
<dbReference type="PANTHER" id="PTHR13547">
    <property type="match status" value="1"/>
</dbReference>
<dbReference type="Gene3D" id="1.25.40.10">
    <property type="entry name" value="Tetratricopeptide repeat domain"/>
    <property type="match status" value="1"/>
</dbReference>
<evidence type="ECO:0000256" key="4">
    <source>
        <dbReference type="ARBA" id="ARBA00007626"/>
    </source>
</evidence>
<dbReference type="CDD" id="cd18718">
    <property type="entry name" value="PIN_PRORP"/>
    <property type="match status" value="1"/>
</dbReference>
<dbReference type="GO" id="GO:0046872">
    <property type="term" value="F:metal ion binding"/>
    <property type="evidence" value="ECO:0007669"/>
    <property type="project" value="UniProtKB-KW"/>
</dbReference>
<keyword evidence="12" id="KW-0809">Transit peptide</keyword>
<evidence type="ECO:0000256" key="8">
    <source>
        <dbReference type="ARBA" id="ARBA00022723"/>
    </source>
</evidence>
<keyword evidence="18" id="KW-1185">Reference proteome</keyword>
<keyword evidence="10" id="KW-0862">Zinc</keyword>
<evidence type="ECO:0000259" key="16">
    <source>
        <dbReference type="Pfam" id="PF16953"/>
    </source>
</evidence>
<dbReference type="EC" id="3.1.26.5" evidence="5"/>
<evidence type="ECO:0000256" key="7">
    <source>
        <dbReference type="ARBA" id="ARBA00022722"/>
    </source>
</evidence>
<dbReference type="PANTHER" id="PTHR13547:SF1">
    <property type="entry name" value="MITOCHONDRIAL RIBONUCLEASE P CATALYTIC SUBUNIT"/>
    <property type="match status" value="1"/>
</dbReference>
<dbReference type="STRING" id="104452.A0A0L7KSA7"/>
<dbReference type="GO" id="GO:0030678">
    <property type="term" value="C:mitochondrial ribonuclease P complex"/>
    <property type="evidence" value="ECO:0007669"/>
    <property type="project" value="TreeGrafter"/>
</dbReference>
<evidence type="ECO:0000256" key="11">
    <source>
        <dbReference type="ARBA" id="ARBA00022842"/>
    </source>
</evidence>
<dbReference type="Pfam" id="PF16953">
    <property type="entry name" value="PRORP"/>
    <property type="match status" value="1"/>
</dbReference>
<dbReference type="GO" id="GO:0004526">
    <property type="term" value="F:ribonuclease P activity"/>
    <property type="evidence" value="ECO:0007669"/>
    <property type="project" value="UniProtKB-EC"/>
</dbReference>
<comment type="subcellular location">
    <subcellularLocation>
        <location evidence="3">Mitochondrion</location>
    </subcellularLocation>
</comment>
<keyword evidence="6" id="KW-0819">tRNA processing</keyword>
<keyword evidence="7" id="KW-0540">Nuclease</keyword>